<keyword evidence="2" id="KW-0175">Coiled coil</keyword>
<dbReference type="Gene3D" id="3.30.750.24">
    <property type="entry name" value="STAS domain"/>
    <property type="match status" value="1"/>
</dbReference>
<evidence type="ECO:0000313" key="4">
    <source>
        <dbReference type="EMBL" id="AKF11603.1"/>
    </source>
</evidence>
<evidence type="ECO:0000259" key="3">
    <source>
        <dbReference type="PROSITE" id="PS50801"/>
    </source>
</evidence>
<dbReference type="InterPro" id="IPR002645">
    <property type="entry name" value="STAS_dom"/>
</dbReference>
<dbReference type="AlphaFoldDB" id="A0A0F6YNK7"/>
<feature type="coiled-coil region" evidence="2">
    <location>
        <begin position="50"/>
        <end position="91"/>
    </location>
</feature>
<dbReference type="Pfam" id="PF01740">
    <property type="entry name" value="STAS"/>
    <property type="match status" value="1"/>
</dbReference>
<dbReference type="PROSITE" id="PS50801">
    <property type="entry name" value="STAS"/>
    <property type="match status" value="1"/>
</dbReference>
<sequence length="229" mass="25311">MVEVHADRIERIRDVLAMISLGEFDPAEHLIPSDYDDDFSSFEETINLFARQLHASVRESEAAMQKLEGARVELEAKLATIERQRVAIRELSTPVVELWEDIITLPVVGELDSQRAKEMTDRLLHRIAEGGARCAIVDVTGVAVVDTATAYHLLQMVAATRLLGTFCVLTGISPRVADTLSHAGVELRDVVTRGTLRDGLEECFDHLRAGKNGTAKKRATTQRTAKEHG</sequence>
<name>A0A0F6YNK7_9BACT</name>
<protein>
    <submittedName>
        <fullName evidence="4">RsbR, positive regulator of sigma-B</fullName>
    </submittedName>
</protein>
<dbReference type="CDD" id="cd07041">
    <property type="entry name" value="STAS_RsbR_RsbS_like"/>
    <property type="match status" value="1"/>
</dbReference>
<organism evidence="4 5">
    <name type="scientific">Sandaracinus amylolyticus</name>
    <dbReference type="NCBI Taxonomy" id="927083"/>
    <lineage>
        <taxon>Bacteria</taxon>
        <taxon>Pseudomonadati</taxon>
        <taxon>Myxococcota</taxon>
        <taxon>Polyangia</taxon>
        <taxon>Polyangiales</taxon>
        <taxon>Sandaracinaceae</taxon>
        <taxon>Sandaracinus</taxon>
    </lineage>
</organism>
<dbReference type="Proteomes" id="UP000034883">
    <property type="component" value="Chromosome"/>
</dbReference>
<reference evidence="4 5" key="1">
    <citation type="submission" date="2015-03" db="EMBL/GenBank/DDBJ databases">
        <title>Genome assembly of Sandaracinus amylolyticus DSM 53668.</title>
        <authorList>
            <person name="Sharma G."/>
            <person name="Subramanian S."/>
        </authorList>
    </citation>
    <scope>NUCLEOTIDE SEQUENCE [LARGE SCALE GENOMIC DNA]</scope>
    <source>
        <strain evidence="4 5">DSM 53668</strain>
    </source>
</reference>
<keyword evidence="5" id="KW-1185">Reference proteome</keyword>
<dbReference type="InterPro" id="IPR051932">
    <property type="entry name" value="Bact_StressResp_Reg"/>
</dbReference>
<proteinExistence type="predicted"/>
<evidence type="ECO:0000256" key="1">
    <source>
        <dbReference type="ARBA" id="ARBA00022553"/>
    </source>
</evidence>
<keyword evidence="1" id="KW-0597">Phosphoprotein</keyword>
<dbReference type="EMBL" id="CP011125">
    <property type="protein sequence ID" value="AKF11603.1"/>
    <property type="molecule type" value="Genomic_DNA"/>
</dbReference>
<dbReference type="PANTHER" id="PTHR33745:SF3">
    <property type="entry name" value="RSBT CO-ANTAGONIST PROTEIN RSBRC"/>
    <property type="match status" value="1"/>
</dbReference>
<dbReference type="PANTHER" id="PTHR33745">
    <property type="entry name" value="RSBT ANTAGONIST PROTEIN RSBS-RELATED"/>
    <property type="match status" value="1"/>
</dbReference>
<feature type="domain" description="STAS" evidence="3">
    <location>
        <begin position="92"/>
        <end position="203"/>
    </location>
</feature>
<accession>A0A0F6YNK7</accession>
<dbReference type="KEGG" id="samy:DB32_008752"/>
<dbReference type="STRING" id="927083.DB32_008752"/>
<dbReference type="SUPFAM" id="SSF52091">
    <property type="entry name" value="SpoIIaa-like"/>
    <property type="match status" value="1"/>
</dbReference>
<evidence type="ECO:0000313" key="5">
    <source>
        <dbReference type="Proteomes" id="UP000034883"/>
    </source>
</evidence>
<dbReference type="InterPro" id="IPR036513">
    <property type="entry name" value="STAS_dom_sf"/>
</dbReference>
<evidence type="ECO:0000256" key="2">
    <source>
        <dbReference type="SAM" id="Coils"/>
    </source>
</evidence>
<gene>
    <name evidence="4" type="ORF">DB32_008752</name>
</gene>